<name>B4SB64_PELPB</name>
<gene>
    <name evidence="1" type="ordered locus">Ppha_0138</name>
</gene>
<dbReference type="HOGENOM" id="CLU_1584929_0_0_10"/>
<dbReference type="OrthoDB" id="9995983at2"/>
<dbReference type="AlphaFoldDB" id="B4SB64"/>
<sequence>MCDWQRLRTNLNHDWLKNEYLKNLDALIVQLQANKTINSHLSRELEAYLTSWLRRHEEVETLLNSAEDRLSPRTYFEKDPLNRCSLEAKSWLAPLVHVLWLVPSGISERVDEAREVLAKADYYHTGLQSELSGSQELVLILKLLEAFTDCVGNFSRLLSSFPDKVVSV</sequence>
<dbReference type="EMBL" id="CP001110">
    <property type="protein sequence ID" value="ACF42485.1"/>
    <property type="molecule type" value="Genomic_DNA"/>
</dbReference>
<protein>
    <submittedName>
        <fullName evidence="1">Uncharacterized protein</fullName>
    </submittedName>
</protein>
<reference evidence="1 2" key="1">
    <citation type="submission" date="2008-06" db="EMBL/GenBank/DDBJ databases">
        <title>Complete sequence of Pelodictyon phaeoclathratiforme BU-1.</title>
        <authorList>
            <consortium name="US DOE Joint Genome Institute"/>
            <person name="Lucas S."/>
            <person name="Copeland A."/>
            <person name="Lapidus A."/>
            <person name="Glavina del Rio T."/>
            <person name="Dalin E."/>
            <person name="Tice H."/>
            <person name="Bruce D."/>
            <person name="Goodwin L."/>
            <person name="Pitluck S."/>
            <person name="Schmutz J."/>
            <person name="Larimer F."/>
            <person name="Land M."/>
            <person name="Hauser L."/>
            <person name="Kyrpides N."/>
            <person name="Mikhailova N."/>
            <person name="Liu Z."/>
            <person name="Li T."/>
            <person name="Zhao F."/>
            <person name="Overmann J."/>
            <person name="Bryant D.A."/>
            <person name="Richardson P."/>
        </authorList>
    </citation>
    <scope>NUCLEOTIDE SEQUENCE [LARGE SCALE GENOMIC DNA]</scope>
    <source>
        <strain evidence="2">DSM 5477 / BU-1</strain>
    </source>
</reference>
<dbReference type="STRING" id="324925.Ppha_0138"/>
<accession>B4SB64</accession>
<proteinExistence type="predicted"/>
<evidence type="ECO:0000313" key="1">
    <source>
        <dbReference type="EMBL" id="ACF42485.1"/>
    </source>
</evidence>
<evidence type="ECO:0000313" key="2">
    <source>
        <dbReference type="Proteomes" id="UP000002724"/>
    </source>
</evidence>
<dbReference type="KEGG" id="pph:Ppha_0138"/>
<dbReference type="Proteomes" id="UP000002724">
    <property type="component" value="Chromosome"/>
</dbReference>
<keyword evidence="2" id="KW-1185">Reference proteome</keyword>
<organism evidence="1 2">
    <name type="scientific">Pelodictyon phaeoclathratiforme (strain DSM 5477 / BU-1)</name>
    <dbReference type="NCBI Taxonomy" id="324925"/>
    <lineage>
        <taxon>Bacteria</taxon>
        <taxon>Pseudomonadati</taxon>
        <taxon>Chlorobiota</taxon>
        <taxon>Chlorobiia</taxon>
        <taxon>Chlorobiales</taxon>
        <taxon>Chlorobiaceae</taxon>
        <taxon>Chlorobium/Pelodictyon group</taxon>
        <taxon>Pelodictyon</taxon>
    </lineage>
</organism>